<evidence type="ECO:0000313" key="1">
    <source>
        <dbReference type="EMBL" id="KAA6309400.1"/>
    </source>
</evidence>
<dbReference type="EMBL" id="SNRW01050313">
    <property type="protein sequence ID" value="KAA6309400.1"/>
    <property type="molecule type" value="Genomic_DNA"/>
</dbReference>
<sequence>MHGQINTQQDLQMQQLEEKHSHISIDIEQNPIQTKGSKIPNIPEYIPKHVRAALSR</sequence>
<dbReference type="AlphaFoldDB" id="A0A5J4PKJ0"/>
<accession>A0A5J4PKJ0</accession>
<gene>
    <name evidence="1" type="ORF">EZS28_056518</name>
</gene>
<dbReference type="Proteomes" id="UP000324800">
    <property type="component" value="Unassembled WGS sequence"/>
</dbReference>
<reference evidence="1 2" key="1">
    <citation type="submission" date="2019-03" db="EMBL/GenBank/DDBJ databases">
        <title>Single cell metagenomics reveals metabolic interactions within the superorganism composed of flagellate Streblomastix strix and complex community of Bacteroidetes bacteria on its surface.</title>
        <authorList>
            <person name="Treitli S.C."/>
            <person name="Kolisko M."/>
            <person name="Husnik F."/>
            <person name="Keeling P."/>
            <person name="Hampl V."/>
        </authorList>
    </citation>
    <scope>NUCLEOTIDE SEQUENCE [LARGE SCALE GENOMIC DNA]</scope>
    <source>
        <strain evidence="1">ST1C</strain>
    </source>
</reference>
<organism evidence="1 2">
    <name type="scientific">Streblomastix strix</name>
    <dbReference type="NCBI Taxonomy" id="222440"/>
    <lineage>
        <taxon>Eukaryota</taxon>
        <taxon>Metamonada</taxon>
        <taxon>Preaxostyla</taxon>
        <taxon>Oxymonadida</taxon>
        <taxon>Streblomastigidae</taxon>
        <taxon>Streblomastix</taxon>
    </lineage>
</organism>
<name>A0A5J4PKJ0_9EUKA</name>
<evidence type="ECO:0000313" key="2">
    <source>
        <dbReference type="Proteomes" id="UP000324800"/>
    </source>
</evidence>
<proteinExistence type="predicted"/>
<comment type="caution">
    <text evidence="1">The sequence shown here is derived from an EMBL/GenBank/DDBJ whole genome shotgun (WGS) entry which is preliminary data.</text>
</comment>
<feature type="non-terminal residue" evidence="1">
    <location>
        <position position="56"/>
    </location>
</feature>
<protein>
    <submittedName>
        <fullName evidence="1">Uncharacterized protein</fullName>
    </submittedName>
</protein>